<reference evidence="2 3" key="1">
    <citation type="submission" date="2014-07" db="EMBL/GenBank/DDBJ databases">
        <title>Draft genome sequence of Thalassospira profundimaris PR54-5.</title>
        <authorList>
            <person name="Lai Q."/>
            <person name="Shao Z."/>
        </authorList>
    </citation>
    <scope>NUCLEOTIDE SEQUENCE [LARGE SCALE GENOMIC DNA]</scope>
    <source>
        <strain evidence="2 3">PR54-5</strain>
    </source>
</reference>
<gene>
    <name evidence="2" type="ORF">TH30_04705</name>
</gene>
<dbReference type="AlphaFoldDB" id="A0A367X4Z8"/>
<proteinExistence type="predicted"/>
<dbReference type="Pfam" id="PF11657">
    <property type="entry name" value="Activator-TraM"/>
    <property type="match status" value="1"/>
</dbReference>
<dbReference type="Proteomes" id="UP000252255">
    <property type="component" value="Unassembled WGS sequence"/>
</dbReference>
<dbReference type="GO" id="GO:0009372">
    <property type="term" value="P:quorum sensing"/>
    <property type="evidence" value="ECO:0007669"/>
    <property type="project" value="InterPro"/>
</dbReference>
<keyword evidence="1" id="KW-1133">Transmembrane helix</keyword>
<comment type="caution">
    <text evidence="2">The sequence shown here is derived from an EMBL/GenBank/DDBJ whole genome shotgun (WGS) entry which is preliminary data.</text>
</comment>
<dbReference type="InterPro" id="IPR028140">
    <property type="entry name" value="TraM"/>
</dbReference>
<dbReference type="OrthoDB" id="7349852at2"/>
<organism evidence="2 3">
    <name type="scientific">Thalassospira profundimaris</name>
    <dbReference type="NCBI Taxonomy" id="502049"/>
    <lineage>
        <taxon>Bacteria</taxon>
        <taxon>Pseudomonadati</taxon>
        <taxon>Pseudomonadota</taxon>
        <taxon>Alphaproteobacteria</taxon>
        <taxon>Rhodospirillales</taxon>
        <taxon>Thalassospiraceae</taxon>
        <taxon>Thalassospira</taxon>
    </lineage>
</organism>
<sequence length="145" mass="16601">MSALDETPPFPNSIETIDELRTFLWKQHGVTVGEDDPILLVFTMHRVALAQQERHYDRQRKHFIEAINQSISHFTCDVKGAIETFKNEAIGDVVRERIEAMNEASRQADRASANIRKYMFYLGILTAVNLLAVFFSIGLLFSVTR</sequence>
<accession>A0A367X4Z8</accession>
<evidence type="ECO:0000256" key="1">
    <source>
        <dbReference type="SAM" id="Phobius"/>
    </source>
</evidence>
<keyword evidence="1" id="KW-0812">Transmembrane</keyword>
<evidence type="ECO:0000313" key="3">
    <source>
        <dbReference type="Proteomes" id="UP000252255"/>
    </source>
</evidence>
<evidence type="ECO:0008006" key="4">
    <source>
        <dbReference type="Google" id="ProtNLM"/>
    </source>
</evidence>
<evidence type="ECO:0000313" key="2">
    <source>
        <dbReference type="EMBL" id="RCK47762.1"/>
    </source>
</evidence>
<dbReference type="RefSeq" id="WP_063089298.1">
    <property type="nucleotide sequence ID" value="NZ_JPWI01000002.1"/>
</dbReference>
<feature type="transmembrane region" description="Helical" evidence="1">
    <location>
        <begin position="118"/>
        <end position="141"/>
    </location>
</feature>
<dbReference type="EMBL" id="JPWI01000002">
    <property type="protein sequence ID" value="RCK47762.1"/>
    <property type="molecule type" value="Genomic_DNA"/>
</dbReference>
<protein>
    <recommendedName>
        <fullName evidence="4">Conjugal transfer protein TraM</fullName>
    </recommendedName>
</protein>
<name>A0A367X4Z8_9PROT</name>
<keyword evidence="1" id="KW-0472">Membrane</keyword>